<feature type="compositionally biased region" description="Basic and acidic residues" evidence="2">
    <location>
        <begin position="1277"/>
        <end position="1294"/>
    </location>
</feature>
<dbReference type="GO" id="GO:0007005">
    <property type="term" value="P:mitochondrion organization"/>
    <property type="evidence" value="ECO:0007669"/>
    <property type="project" value="TreeGrafter"/>
</dbReference>
<reference evidence="3" key="1">
    <citation type="journal article" date="2023" name="IMA Fungus">
        <title>Comparative genomic study of the Penicillium genus elucidates a diverse pangenome and 15 lateral gene transfer events.</title>
        <authorList>
            <person name="Petersen C."/>
            <person name="Sorensen T."/>
            <person name="Nielsen M.R."/>
            <person name="Sondergaard T.E."/>
            <person name="Sorensen J.L."/>
            <person name="Fitzpatrick D.A."/>
            <person name="Frisvad J.C."/>
            <person name="Nielsen K.L."/>
        </authorList>
    </citation>
    <scope>NUCLEOTIDE SEQUENCE</scope>
    <source>
        <strain evidence="3">IBT 17514</strain>
    </source>
</reference>
<feature type="compositionally biased region" description="Basic and acidic residues" evidence="2">
    <location>
        <begin position="1212"/>
        <end position="1232"/>
    </location>
</feature>
<evidence type="ECO:0000313" key="4">
    <source>
        <dbReference type="Proteomes" id="UP001215712"/>
    </source>
</evidence>
<sequence>MLERATGYFETAGRRFLRDPNGAIQTRRSLSRQFWKHNIGGDAAHWLLALTQPSDQPYSFVPNPSRRNQSSSDANLPFLDFLYPQKTQEFAASRLSRLSKGVGLRRRKRTIPGLRRTYVSEAISAPQAEQLHSTSSDIAIDEPSKPIEAIKNLWLGLKSRDRSRVHYDNVWVLFLAAGRPAEALSELCAFLSKSNKQVNIDRAWETFLLISEPSDNDFFHITQSQLQLKKPPKLIEICELALKFKRARSVFSLSFLHFIKRYDWPHAQKIWVLRSQFNDEHKGRIISPNWDLRLPSEVVNKLTSYLVRKKDLGEHDVRILRNIAEFLLEHLSTSLDMLKDTPMDTLNIIMHNYHSLEISDLQHYVNIIETLQSSSVRTDFARSLVFYHQMRLFFHPQLSKHDANFHARKKMLSRQLERLTQFEMADKVLYFLDEIAHFYGKPSIQNYKDALNLFAHTGDESQVNLVFDKLLADHGNPKSRRLVTPLLLVHANVGNVPETLNQFRRLQDEFQLQPNTVCWNIVLTAYVTHDDFDGAFSHFSNMVQSGVQLDSHTFGIMMGICANRGDISGVRRLLQQAEQQKVPVNMPMLSTVAQAYISGGRIDLAEQLAETSLDSKVEGSPMRMWNSLLMQYAFRIDYRSFKRVWNRMTSVGLTPDATSYAADLLRMALIGSADKARMTLRRLHKQRVLHATEVHYAIVLLAYIKIRNLEMAHVILQEVISRFPNSGLASSLQSFEEEIAPDLKAVRQDETNDDANGRLKKAEVLLIESIANRDFTALASKLPSTRGRKEALAKSFNAWNHEYLIKQYGANGAMSLARGLFDKYLSSSDSTSPQGGESVPAPIRLVTAMMTAHLREDQFEEVDECWQLALSSAIKVASRINVDDLLKPLPSPSAPISDLGSSSPPLPTLSAEEKTQQLSSILLSEQNHDILPARRFTLSRALSVYMRSLAYRNEHERISQVMHEVNAIGFELTTFNWTTYVQLLADSDKFEHVVEAFRLNETQFMPNWPGWNRLKKGQVFKPPGTPRGVYMLESRNDPEQSKHFLGRAARKYWGNMAPEFLQPTYLTIVCLASALDRIRDASISHGGNEVDVLFSTAPLTVEAISRMPYLRDKFQGVLFRQRSEAPEKQTPKFPRELTVATGGILSPGVRTLRPKVEEFDPLEEDQENQQNEELPEVPVTQNAAEPDAQVAPVTPERETKKPSKKPKKPREPRRDLLKEADAANAEKWKDILPPEDLIDFQGQTYHARSRRRIPLPLPPKSTRKTKRGHWKTPPQERTAEKDTRPPKDAPRNES</sequence>
<dbReference type="Proteomes" id="UP001215712">
    <property type="component" value="Unassembled WGS sequence"/>
</dbReference>
<dbReference type="InterPro" id="IPR002885">
    <property type="entry name" value="PPR_rpt"/>
</dbReference>
<name>A0AAD6HWK9_9EURO</name>
<dbReference type="Pfam" id="PF13041">
    <property type="entry name" value="PPR_2"/>
    <property type="match status" value="1"/>
</dbReference>
<keyword evidence="4" id="KW-1185">Reference proteome</keyword>
<gene>
    <name evidence="3" type="ORF">N7493_000384</name>
</gene>
<dbReference type="GO" id="GO:0005739">
    <property type="term" value="C:mitochondrion"/>
    <property type="evidence" value="ECO:0007669"/>
    <property type="project" value="TreeGrafter"/>
</dbReference>
<feature type="compositionally biased region" description="Basic residues" evidence="2">
    <location>
        <begin position="1202"/>
        <end position="1211"/>
    </location>
</feature>
<organism evidence="3 4">
    <name type="scientific">Penicillium malachiteum</name>
    <dbReference type="NCBI Taxonomy" id="1324776"/>
    <lineage>
        <taxon>Eukaryota</taxon>
        <taxon>Fungi</taxon>
        <taxon>Dikarya</taxon>
        <taxon>Ascomycota</taxon>
        <taxon>Pezizomycotina</taxon>
        <taxon>Eurotiomycetes</taxon>
        <taxon>Eurotiomycetidae</taxon>
        <taxon>Eurotiales</taxon>
        <taxon>Aspergillaceae</taxon>
        <taxon>Penicillium</taxon>
    </lineage>
</organism>
<evidence type="ECO:0000256" key="1">
    <source>
        <dbReference type="PROSITE-ProRule" id="PRU00708"/>
    </source>
</evidence>
<evidence type="ECO:0000313" key="3">
    <source>
        <dbReference type="EMBL" id="KAJ5740512.1"/>
    </source>
</evidence>
<feature type="region of interest" description="Disordered" evidence="2">
    <location>
        <begin position="1162"/>
        <end position="1294"/>
    </location>
</feature>
<feature type="compositionally biased region" description="Basic residues" evidence="2">
    <location>
        <begin position="1261"/>
        <end position="1270"/>
    </location>
</feature>
<dbReference type="InterPro" id="IPR051114">
    <property type="entry name" value="Mito_RNA_Proc_CCM1"/>
</dbReference>
<proteinExistence type="predicted"/>
<dbReference type="InterPro" id="IPR011990">
    <property type="entry name" value="TPR-like_helical_dom_sf"/>
</dbReference>
<comment type="caution">
    <text evidence="3">The sequence shown here is derived from an EMBL/GenBank/DDBJ whole genome shotgun (WGS) entry which is preliminary data.</text>
</comment>
<dbReference type="GO" id="GO:0003729">
    <property type="term" value="F:mRNA binding"/>
    <property type="evidence" value="ECO:0007669"/>
    <property type="project" value="TreeGrafter"/>
</dbReference>
<evidence type="ECO:0008006" key="5">
    <source>
        <dbReference type="Google" id="ProtNLM"/>
    </source>
</evidence>
<reference evidence="3" key="2">
    <citation type="submission" date="2023-01" db="EMBL/GenBank/DDBJ databases">
        <authorList>
            <person name="Petersen C."/>
        </authorList>
    </citation>
    <scope>NUCLEOTIDE SEQUENCE</scope>
    <source>
        <strain evidence="3">IBT 17514</strain>
    </source>
</reference>
<feature type="repeat" description="PPR" evidence="1">
    <location>
        <begin position="515"/>
        <end position="549"/>
    </location>
</feature>
<dbReference type="PANTHER" id="PTHR47934:SF6">
    <property type="entry name" value="MITOCHONDRIAL GROUP I INTRON SPLICING FACTOR CCM1-RELATED"/>
    <property type="match status" value="1"/>
</dbReference>
<accession>A0AAD6HWK9</accession>
<dbReference type="EMBL" id="JAQJAN010000001">
    <property type="protein sequence ID" value="KAJ5740512.1"/>
    <property type="molecule type" value="Genomic_DNA"/>
</dbReference>
<dbReference type="Gene3D" id="1.25.40.10">
    <property type="entry name" value="Tetratricopeptide repeat domain"/>
    <property type="match status" value="2"/>
</dbReference>
<dbReference type="PROSITE" id="PS51375">
    <property type="entry name" value="PPR"/>
    <property type="match status" value="1"/>
</dbReference>
<dbReference type="GO" id="GO:0006396">
    <property type="term" value="P:RNA processing"/>
    <property type="evidence" value="ECO:0007669"/>
    <property type="project" value="TreeGrafter"/>
</dbReference>
<dbReference type="PANTHER" id="PTHR47934">
    <property type="entry name" value="PENTATRICOPEPTIDE REPEAT-CONTAINING PROTEIN PET309, MITOCHONDRIAL"/>
    <property type="match status" value="1"/>
</dbReference>
<evidence type="ECO:0000256" key="2">
    <source>
        <dbReference type="SAM" id="MobiDB-lite"/>
    </source>
</evidence>
<protein>
    <recommendedName>
        <fullName evidence="5">Translation regulator (Cya5)</fullName>
    </recommendedName>
</protein>